<accession>A0AAD7E372</accession>
<name>A0AAD7E372_9AGAR</name>
<feature type="region of interest" description="Disordered" evidence="1">
    <location>
        <begin position="292"/>
        <end position="317"/>
    </location>
</feature>
<organism evidence="2 3">
    <name type="scientific">Mycena pura</name>
    <dbReference type="NCBI Taxonomy" id="153505"/>
    <lineage>
        <taxon>Eukaryota</taxon>
        <taxon>Fungi</taxon>
        <taxon>Dikarya</taxon>
        <taxon>Basidiomycota</taxon>
        <taxon>Agaricomycotina</taxon>
        <taxon>Agaricomycetes</taxon>
        <taxon>Agaricomycetidae</taxon>
        <taxon>Agaricales</taxon>
        <taxon>Marasmiineae</taxon>
        <taxon>Mycenaceae</taxon>
        <taxon>Mycena</taxon>
    </lineage>
</organism>
<protein>
    <submittedName>
        <fullName evidence="2">Uncharacterized protein</fullName>
    </submittedName>
</protein>
<evidence type="ECO:0000313" key="2">
    <source>
        <dbReference type="EMBL" id="KAJ7225333.1"/>
    </source>
</evidence>
<gene>
    <name evidence="2" type="ORF">GGX14DRAFT_386250</name>
</gene>
<dbReference type="EMBL" id="JARJCW010000004">
    <property type="protein sequence ID" value="KAJ7225333.1"/>
    <property type="molecule type" value="Genomic_DNA"/>
</dbReference>
<dbReference type="AlphaFoldDB" id="A0AAD7E372"/>
<comment type="caution">
    <text evidence="2">The sequence shown here is derived from an EMBL/GenBank/DDBJ whole genome shotgun (WGS) entry which is preliminary data.</text>
</comment>
<keyword evidence="3" id="KW-1185">Reference proteome</keyword>
<evidence type="ECO:0000256" key="1">
    <source>
        <dbReference type="SAM" id="MobiDB-lite"/>
    </source>
</evidence>
<proteinExistence type="predicted"/>
<reference evidence="2" key="1">
    <citation type="submission" date="2023-03" db="EMBL/GenBank/DDBJ databases">
        <title>Massive genome expansion in bonnet fungi (Mycena s.s.) driven by repeated elements and novel gene families across ecological guilds.</title>
        <authorList>
            <consortium name="Lawrence Berkeley National Laboratory"/>
            <person name="Harder C.B."/>
            <person name="Miyauchi S."/>
            <person name="Viragh M."/>
            <person name="Kuo A."/>
            <person name="Thoen E."/>
            <person name="Andreopoulos B."/>
            <person name="Lu D."/>
            <person name="Skrede I."/>
            <person name="Drula E."/>
            <person name="Henrissat B."/>
            <person name="Morin E."/>
            <person name="Kohler A."/>
            <person name="Barry K."/>
            <person name="LaButti K."/>
            <person name="Morin E."/>
            <person name="Salamov A."/>
            <person name="Lipzen A."/>
            <person name="Mereny Z."/>
            <person name="Hegedus B."/>
            <person name="Baldrian P."/>
            <person name="Stursova M."/>
            <person name="Weitz H."/>
            <person name="Taylor A."/>
            <person name="Grigoriev I.V."/>
            <person name="Nagy L.G."/>
            <person name="Martin F."/>
            <person name="Kauserud H."/>
        </authorList>
    </citation>
    <scope>NUCLEOTIDE SEQUENCE</scope>
    <source>
        <strain evidence="2">9144</strain>
    </source>
</reference>
<dbReference type="Proteomes" id="UP001219525">
    <property type="component" value="Unassembled WGS sequence"/>
</dbReference>
<dbReference type="Gene3D" id="3.30.40.10">
    <property type="entry name" value="Zinc/RING finger domain, C3HC4 (zinc finger)"/>
    <property type="match status" value="1"/>
</dbReference>
<dbReference type="InterPro" id="IPR013083">
    <property type="entry name" value="Znf_RING/FYVE/PHD"/>
</dbReference>
<sequence>MCSPPSSPSDSPAPPIVTNDAAEEVNKYTFRQNGFILRKVLEFPCDSERLRLVDWQLRSDLPLTLFWNHTPWFTNPPTACGICIKPYIEIEAIPNTAFVVLHECPHWREHRRDGHTHRPNRAIREIFTGTTIHPCLGNVVVVKQDRNRPAPAQPMQYPVVDIELEDCDFVVEILRRWLVQLKDHPGNIQCDQKSPRSGAIKSAGWPESSFVFVYLAVFRADHRPMSSATTTERLTGGEAYWVGEYDIPLLIAMMHGKAAVNNCPGEMADSGVEEDLPELEPIEEAHIRECSPRNPTAMSTTESPGRHPSNPLEVDANGHVIGPLFSNGRTRAREESDNEVIATAPRPIRPRADGSEHVGRPRPRALGTHLGATRIIPRIVFEVPSGDVGLSPLHLEKLKLTLQRYLCGHSHCYVCIRRRLNTSWKCPNCQQMMRFPPFVSFDYSHLLAEVCKSEYAGWEDKSEVGMNFEGLTFPKRERVQDSP</sequence>
<dbReference type="SUPFAM" id="SSF57850">
    <property type="entry name" value="RING/U-box"/>
    <property type="match status" value="1"/>
</dbReference>
<feature type="compositionally biased region" description="Polar residues" evidence="1">
    <location>
        <begin position="293"/>
        <end position="303"/>
    </location>
</feature>
<evidence type="ECO:0000313" key="3">
    <source>
        <dbReference type="Proteomes" id="UP001219525"/>
    </source>
</evidence>